<dbReference type="RefSeq" id="XP_045145485.1">
    <property type="nucleotide sequence ID" value="XM_045289550.1"/>
</dbReference>
<protein>
    <submittedName>
        <fullName evidence="2">Oncostatin-M</fullName>
    </submittedName>
</protein>
<name>A0AC55D168_ECHTE</name>
<organism evidence="1 2">
    <name type="scientific">Echinops telfairi</name>
    <name type="common">Lesser hedgehog tenrec</name>
    <dbReference type="NCBI Taxonomy" id="9371"/>
    <lineage>
        <taxon>Eukaryota</taxon>
        <taxon>Metazoa</taxon>
        <taxon>Chordata</taxon>
        <taxon>Craniata</taxon>
        <taxon>Vertebrata</taxon>
        <taxon>Euteleostomi</taxon>
        <taxon>Mammalia</taxon>
        <taxon>Eutheria</taxon>
        <taxon>Afrotheria</taxon>
        <taxon>Tenrecidae</taxon>
        <taxon>Tenrecinae</taxon>
        <taxon>Echinops</taxon>
    </lineage>
</organism>
<sequence>MRVLLTQRTLPGLVLGLLLLGTTAMGGCSRDYQLLLGQLQHQANIMQSTGMLLDPYLHIQGWYDSKLKKECKEQPKDFLSERSLMGLSRQAFLQTLNASLGLILDKLAAYLQTYHVNMDRTWTQPKVEQAWKNLAQAERFLRGFRNNIFCLAQLLRDSAETAMPTQASERRSTPPLDHFELRLKDCQLLQGYHHFMHSVGQVLDRWKEGRGRRRRHSPRLRRALRAQAYRARPSWRTRRPLLRRLFPQ</sequence>
<reference evidence="2" key="1">
    <citation type="submission" date="2025-08" db="UniProtKB">
        <authorList>
            <consortium name="RefSeq"/>
        </authorList>
    </citation>
    <scope>IDENTIFICATION</scope>
</reference>
<accession>A0AC55D168</accession>
<keyword evidence="1" id="KW-1185">Reference proteome</keyword>
<evidence type="ECO:0000313" key="1">
    <source>
        <dbReference type="Proteomes" id="UP000694863"/>
    </source>
</evidence>
<proteinExistence type="predicted"/>
<evidence type="ECO:0000313" key="2">
    <source>
        <dbReference type="RefSeq" id="XP_045145485.1"/>
    </source>
</evidence>
<dbReference type="Proteomes" id="UP000694863">
    <property type="component" value="Unplaced"/>
</dbReference>
<gene>
    <name evidence="2" type="primary">OSM</name>
</gene>